<keyword evidence="5 6" id="KW-0349">Heme</keyword>
<dbReference type="Proteomes" id="UP000799538">
    <property type="component" value="Unassembled WGS sequence"/>
</dbReference>
<dbReference type="InterPro" id="IPR001128">
    <property type="entry name" value="Cyt_P450"/>
</dbReference>
<evidence type="ECO:0000256" key="1">
    <source>
        <dbReference type="ARBA" id="ARBA00001971"/>
    </source>
</evidence>
<dbReference type="Pfam" id="PF00067">
    <property type="entry name" value="p450"/>
    <property type="match status" value="2"/>
</dbReference>
<reference evidence="8" key="1">
    <citation type="journal article" date="2020" name="Stud. Mycol.">
        <title>101 Dothideomycetes genomes: A test case for predicting lifestyles and emergence of pathogens.</title>
        <authorList>
            <person name="Haridas S."/>
            <person name="Albert R."/>
            <person name="Binder M."/>
            <person name="Bloem J."/>
            <person name="LaButti K."/>
            <person name="Salamov A."/>
            <person name="Andreopoulos B."/>
            <person name="Baker S."/>
            <person name="Barry K."/>
            <person name="Bills G."/>
            <person name="Bluhm B."/>
            <person name="Cannon C."/>
            <person name="Castanera R."/>
            <person name="Culley D."/>
            <person name="Daum C."/>
            <person name="Ezra D."/>
            <person name="Gonzalez J."/>
            <person name="Henrissat B."/>
            <person name="Kuo A."/>
            <person name="Liang C."/>
            <person name="Lipzen A."/>
            <person name="Lutzoni F."/>
            <person name="Magnuson J."/>
            <person name="Mondo S."/>
            <person name="Nolan M."/>
            <person name="Ohm R."/>
            <person name="Pangilinan J."/>
            <person name="Park H.-J."/>
            <person name="Ramirez L."/>
            <person name="Alfaro M."/>
            <person name="Sun H."/>
            <person name="Tritt A."/>
            <person name="Yoshinaga Y."/>
            <person name="Zwiers L.-H."/>
            <person name="Turgeon B."/>
            <person name="Goodwin S."/>
            <person name="Spatafora J."/>
            <person name="Crous P."/>
            <person name="Grigoriev I."/>
        </authorList>
    </citation>
    <scope>NUCLEOTIDE SEQUENCE [LARGE SCALE GENOMIC DNA]</scope>
    <source>
        <strain evidence="8">CECT 20119</strain>
    </source>
</reference>
<keyword evidence="6" id="KW-0503">Monooxygenase</keyword>
<dbReference type="InterPro" id="IPR036396">
    <property type="entry name" value="Cyt_P450_sf"/>
</dbReference>
<evidence type="ECO:0000256" key="6">
    <source>
        <dbReference type="RuleBase" id="RU000461"/>
    </source>
</evidence>
<dbReference type="AlphaFoldDB" id="A0A6A6GG29"/>
<keyword evidence="6" id="KW-0560">Oxidoreductase</keyword>
<dbReference type="InterPro" id="IPR002401">
    <property type="entry name" value="Cyt_P450_E_grp-I"/>
</dbReference>
<dbReference type="GO" id="GO:0005506">
    <property type="term" value="F:iron ion binding"/>
    <property type="evidence" value="ECO:0007669"/>
    <property type="project" value="InterPro"/>
</dbReference>
<dbReference type="InterPro" id="IPR017972">
    <property type="entry name" value="Cyt_P450_CS"/>
</dbReference>
<evidence type="ECO:0000313" key="7">
    <source>
        <dbReference type="EMBL" id="KAF2224621.1"/>
    </source>
</evidence>
<dbReference type="GO" id="GO:0020037">
    <property type="term" value="F:heme binding"/>
    <property type="evidence" value="ECO:0007669"/>
    <property type="project" value="InterPro"/>
</dbReference>
<evidence type="ECO:0000256" key="2">
    <source>
        <dbReference type="ARBA" id="ARBA00010617"/>
    </source>
</evidence>
<proteinExistence type="inferred from homology"/>
<keyword evidence="8" id="KW-1185">Reference proteome</keyword>
<protein>
    <submittedName>
        <fullName evidence="7">Cytochrome P450</fullName>
    </submittedName>
</protein>
<dbReference type="GO" id="GO:0004497">
    <property type="term" value="F:monooxygenase activity"/>
    <property type="evidence" value="ECO:0007669"/>
    <property type="project" value="UniProtKB-KW"/>
</dbReference>
<dbReference type="PANTHER" id="PTHR24305">
    <property type="entry name" value="CYTOCHROME P450"/>
    <property type="match status" value="1"/>
</dbReference>
<dbReference type="EMBL" id="ML992505">
    <property type="protein sequence ID" value="KAF2224621.1"/>
    <property type="molecule type" value="Genomic_DNA"/>
</dbReference>
<dbReference type="PRINTS" id="PR00463">
    <property type="entry name" value="EP450I"/>
</dbReference>
<dbReference type="GO" id="GO:0016705">
    <property type="term" value="F:oxidoreductase activity, acting on paired donors, with incorporation or reduction of molecular oxygen"/>
    <property type="evidence" value="ECO:0007669"/>
    <property type="project" value="InterPro"/>
</dbReference>
<accession>A0A6A6GG29</accession>
<sequence length="243" mass="27176">MPILDQLANKNPVERFLSWSQLSAPSFATVKFARERVAERLSSPKTLKVGEEPEKPDLLAHLMLSGQKHPNVLTQKMITAQATSIAFAGSDNTAMTITAIIYYLLKNINGYKRLMQELEGAQILGTWYPGGTLVGCNAWILHHRPEIFGDDCASFRRERWMKGSSEALAKMKSCFFAFGAGSRVCIGRAISLLEIGKPLPPLLRNFDLHLQDPARDWTLYNDFLVKQHGVDVRFTRRAAVGTV</sequence>
<comment type="similarity">
    <text evidence="2 6">Belongs to the cytochrome P450 family.</text>
</comment>
<dbReference type="SUPFAM" id="SSF48264">
    <property type="entry name" value="Cytochrome P450"/>
    <property type="match status" value="1"/>
</dbReference>
<dbReference type="Gene3D" id="1.10.630.10">
    <property type="entry name" value="Cytochrome P450"/>
    <property type="match status" value="2"/>
</dbReference>
<evidence type="ECO:0000256" key="3">
    <source>
        <dbReference type="ARBA" id="ARBA00022723"/>
    </source>
</evidence>
<organism evidence="7 8">
    <name type="scientific">Elsinoe ampelina</name>
    <dbReference type="NCBI Taxonomy" id="302913"/>
    <lineage>
        <taxon>Eukaryota</taxon>
        <taxon>Fungi</taxon>
        <taxon>Dikarya</taxon>
        <taxon>Ascomycota</taxon>
        <taxon>Pezizomycotina</taxon>
        <taxon>Dothideomycetes</taxon>
        <taxon>Dothideomycetidae</taxon>
        <taxon>Myriangiales</taxon>
        <taxon>Elsinoaceae</taxon>
        <taxon>Elsinoe</taxon>
    </lineage>
</organism>
<evidence type="ECO:0000256" key="5">
    <source>
        <dbReference type="PIRSR" id="PIRSR602401-1"/>
    </source>
</evidence>
<keyword evidence="4 5" id="KW-0408">Iron</keyword>
<comment type="cofactor">
    <cofactor evidence="1 5">
        <name>heme</name>
        <dbReference type="ChEBI" id="CHEBI:30413"/>
    </cofactor>
</comment>
<name>A0A6A6GG29_9PEZI</name>
<dbReference type="PROSITE" id="PS00086">
    <property type="entry name" value="CYTOCHROME_P450"/>
    <property type="match status" value="1"/>
</dbReference>
<gene>
    <name evidence="7" type="ORF">BDZ85DRAFT_289177</name>
</gene>
<dbReference type="OrthoDB" id="3934656at2759"/>
<feature type="binding site" description="axial binding residue" evidence="5">
    <location>
        <position position="185"/>
    </location>
    <ligand>
        <name>heme</name>
        <dbReference type="ChEBI" id="CHEBI:30413"/>
    </ligand>
    <ligandPart>
        <name>Fe</name>
        <dbReference type="ChEBI" id="CHEBI:18248"/>
    </ligandPart>
</feature>
<dbReference type="PRINTS" id="PR00385">
    <property type="entry name" value="P450"/>
</dbReference>
<keyword evidence="3 5" id="KW-0479">Metal-binding</keyword>
<dbReference type="PANTHER" id="PTHR24305:SF232">
    <property type="entry name" value="P450, PUTATIVE (EUROFUNG)-RELATED"/>
    <property type="match status" value="1"/>
</dbReference>
<evidence type="ECO:0000313" key="8">
    <source>
        <dbReference type="Proteomes" id="UP000799538"/>
    </source>
</evidence>
<dbReference type="InterPro" id="IPR050121">
    <property type="entry name" value="Cytochrome_P450_monoxygenase"/>
</dbReference>
<evidence type="ECO:0000256" key="4">
    <source>
        <dbReference type="ARBA" id="ARBA00023004"/>
    </source>
</evidence>